<evidence type="ECO:0000256" key="2">
    <source>
        <dbReference type="SAM" id="MobiDB-lite"/>
    </source>
</evidence>
<feature type="region of interest" description="Disordered" evidence="2">
    <location>
        <begin position="80"/>
        <end position="144"/>
    </location>
</feature>
<evidence type="ECO:0000313" key="3">
    <source>
        <dbReference type="EMBL" id="MET4759040.1"/>
    </source>
</evidence>
<keyword evidence="4" id="KW-1185">Reference proteome</keyword>
<evidence type="ECO:0000313" key="4">
    <source>
        <dbReference type="Proteomes" id="UP001549366"/>
    </source>
</evidence>
<feature type="compositionally biased region" description="Polar residues" evidence="2">
    <location>
        <begin position="132"/>
        <end position="144"/>
    </location>
</feature>
<sequence length="1475" mass="161532">MNRIGPKGGHSDVLQTSNKAKRGEQTTEKGLHNGQEVSYTEVPASQSKVHDKACALNRMPDLEQRQIDKLEQEINLLRSVVEAPDTRPSPSRKSLEKPGVHELQPDTRATQSSHAPARHSEVDVAADHSQPLHKTSTEASQPLAYQSKSSAFSSLISKIAKKIVASTGYLMDKKELEESKKIKKAAKKQYEKARNLCVDTEKKIKTLEDKIKKLENGSGQLKLFKASRTRELQEKKAALKKELEEEQQALPKQREQAAALCRECEKAAQSYESLASNGKKVIEPLSKFLASVRDFYAASHSGQGKPRSVRIDIPLDHLVLNTPEGQIVLDNVNVCIAGIDFVKGPGGKMCPVFKISELKATTAVDMPDGQVVKANVTASGIKAGLSGSAGQMLFNYITAPNALSAGYGLLKEIGQVTQAPNFVSLNAQEINVELPEFATAGAASLFKSVKASPDPLIDALFRQLNFRLSAKLGKVTVATKGELQADGAFSDIHLDYRPKIPDTEAAPAARKGETPRRLNVQCGRAEGNIDNALEVVNELKEVLTPSSPFARWQNIALPLNQPPPYSDNPPPPYSEQPSDTPIIPDDEVRPFPQKKPSQTSDLMTLTGRTQFSASSINIDLTRNVEGAGTGEARLSGCEHIAANVERLSVKNQGDLDATVTVTGINSHVTLTDGKPRPSPQGLSMRPAGLDADVSIGNVKIDISAPEGKGIEKVLGEDTLIRGKLKLTATKPASIHCMKLGENLTVTGEIPDLNTYVSQPFELSRSGNGIHLPEGHVKLKGKVAVTTNKHVTTIRPDLALNSEGVLEVLVDGQHIPLDLSTTISIERTSPKLFVREDPETGAKTITPVISRGELNFDRLKAGPVTMGQVKVVLDGENFGSVHVTEAEVNLKAVTKLLYPPSQDRSAGATSGVKLPKSMKNPIIKWFIKRAARHQRLICDAQLKIVGGAVDLKQLDRVDLKLVPTSRSRIDRFFSWALNKVVQRYKKQLLQFSLAIEDRPVQEKDDNYQSFKATEDVSEPAPKAAYPAPEEAEGDGLEPPEFVDMESIRTAFKRTAVLKLPVPIDIEVPLPLPADCIQPDAKTLSLSSLLRQNTGALVVCGPDVEELEKALEQVDAGNPAAITHLLGIIEQHHDNPSWQGLVHLVAKQFPIKAVEQLFNERPDVKESLAPELLKCADKLLSHPELCIEATQLCQLAGQPLDINRIEQVIEQAETDPLINLTGLALLLETRFNNTLLAKSCYEKALARNPSDPLANRCLGKLLLREQSRTFSFNDVHAAFEHLITAWQAGDRTIRYELEQLESFHSQELDAAHNAVITRAARLRLAMICLEEEQDHHDFTKGMTRLVELALQQSDPLTQQQAIKLIEHRRSTGDLIFHTRDPDVYKTSQQQLETASKHLRELDIKALQPVARELGMKCLYGSHGVVQNLDMAVQLLIIAGSQGDHEARFHLRLAETALKPKQQKSYDKLRAAAAAAAA</sequence>
<feature type="compositionally biased region" description="Acidic residues" evidence="2">
    <location>
        <begin position="1028"/>
        <end position="1037"/>
    </location>
</feature>
<reference evidence="3 4" key="1">
    <citation type="submission" date="2024-06" db="EMBL/GenBank/DDBJ databases">
        <title>Genomic Encyclopedia of Type Strains, Phase V (KMG-V): Genome sequencing to study the core and pangenomes of soil and plant-associated prokaryotes.</title>
        <authorList>
            <person name="Whitman W."/>
        </authorList>
    </citation>
    <scope>NUCLEOTIDE SEQUENCE [LARGE SCALE GENOMIC DNA]</scope>
    <source>
        <strain evidence="3 4">NE40</strain>
    </source>
</reference>
<feature type="compositionally biased region" description="Polar residues" evidence="2">
    <location>
        <begin position="35"/>
        <end position="47"/>
    </location>
</feature>
<dbReference type="Gene3D" id="1.25.40.10">
    <property type="entry name" value="Tetratricopeptide repeat domain"/>
    <property type="match status" value="1"/>
</dbReference>
<feature type="compositionally biased region" description="Basic and acidic residues" evidence="2">
    <location>
        <begin position="21"/>
        <end position="31"/>
    </location>
</feature>
<feature type="region of interest" description="Disordered" evidence="2">
    <location>
        <begin position="1"/>
        <end position="53"/>
    </location>
</feature>
<feature type="region of interest" description="Disordered" evidence="2">
    <location>
        <begin position="558"/>
        <end position="602"/>
    </location>
</feature>
<evidence type="ECO:0000256" key="1">
    <source>
        <dbReference type="SAM" id="Coils"/>
    </source>
</evidence>
<proteinExistence type="predicted"/>
<feature type="coiled-coil region" evidence="1">
    <location>
        <begin position="173"/>
        <end position="263"/>
    </location>
</feature>
<accession>A0ABV2SMP7</accession>
<dbReference type="EMBL" id="JBEWTB010000002">
    <property type="protein sequence ID" value="MET4759040.1"/>
    <property type="molecule type" value="Genomic_DNA"/>
</dbReference>
<feature type="compositionally biased region" description="Low complexity" evidence="2">
    <location>
        <begin position="1017"/>
        <end position="1027"/>
    </location>
</feature>
<organism evidence="3 4">
    <name type="scientific">Endozoicomonas lisbonensis</name>
    <dbReference type="NCBI Taxonomy" id="3120522"/>
    <lineage>
        <taxon>Bacteria</taxon>
        <taxon>Pseudomonadati</taxon>
        <taxon>Pseudomonadota</taxon>
        <taxon>Gammaproteobacteria</taxon>
        <taxon>Oceanospirillales</taxon>
        <taxon>Endozoicomonadaceae</taxon>
        <taxon>Endozoicomonas</taxon>
    </lineage>
</organism>
<gene>
    <name evidence="3" type="ORF">V5J35_004232</name>
</gene>
<name>A0ABV2SMP7_9GAMM</name>
<protein>
    <submittedName>
        <fullName evidence="3">Uncharacterized protein</fullName>
    </submittedName>
</protein>
<feature type="region of interest" description="Disordered" evidence="2">
    <location>
        <begin position="1010"/>
        <end position="1037"/>
    </location>
</feature>
<feature type="compositionally biased region" description="Basic and acidic residues" evidence="2">
    <location>
        <begin position="93"/>
        <end position="105"/>
    </location>
</feature>
<dbReference type="InterPro" id="IPR011990">
    <property type="entry name" value="TPR-like_helical_dom_sf"/>
</dbReference>
<dbReference type="RefSeq" id="WP_354009072.1">
    <property type="nucleotide sequence ID" value="NZ_JBEWTA010000001.1"/>
</dbReference>
<comment type="caution">
    <text evidence="3">The sequence shown here is derived from an EMBL/GenBank/DDBJ whole genome shotgun (WGS) entry which is preliminary data.</text>
</comment>
<keyword evidence="1" id="KW-0175">Coiled coil</keyword>
<dbReference type="Proteomes" id="UP001549366">
    <property type="component" value="Unassembled WGS sequence"/>
</dbReference>
<feature type="compositionally biased region" description="Pro residues" evidence="2">
    <location>
        <begin position="560"/>
        <end position="574"/>
    </location>
</feature>